<evidence type="ECO:0000313" key="3">
    <source>
        <dbReference type="Proteomes" id="UP001190700"/>
    </source>
</evidence>
<reference evidence="2 3" key="1">
    <citation type="journal article" date="2015" name="Genome Biol. Evol.">
        <title>Comparative Genomics of a Bacterivorous Green Alga Reveals Evolutionary Causalities and Consequences of Phago-Mixotrophic Mode of Nutrition.</title>
        <authorList>
            <person name="Burns J.A."/>
            <person name="Paasch A."/>
            <person name="Narechania A."/>
            <person name="Kim E."/>
        </authorList>
    </citation>
    <scope>NUCLEOTIDE SEQUENCE [LARGE SCALE GENOMIC DNA]</scope>
    <source>
        <strain evidence="2 3">PLY_AMNH</strain>
    </source>
</reference>
<name>A0AAE0BH01_9CHLO</name>
<feature type="region of interest" description="Disordered" evidence="1">
    <location>
        <begin position="281"/>
        <end position="300"/>
    </location>
</feature>
<accession>A0AAE0BH01</accession>
<feature type="compositionally biased region" description="Low complexity" evidence="1">
    <location>
        <begin position="185"/>
        <end position="195"/>
    </location>
</feature>
<feature type="region of interest" description="Disordered" evidence="1">
    <location>
        <begin position="181"/>
        <end position="239"/>
    </location>
</feature>
<proteinExistence type="predicted"/>
<keyword evidence="3" id="KW-1185">Reference proteome</keyword>
<organism evidence="2 3">
    <name type="scientific">Cymbomonas tetramitiformis</name>
    <dbReference type="NCBI Taxonomy" id="36881"/>
    <lineage>
        <taxon>Eukaryota</taxon>
        <taxon>Viridiplantae</taxon>
        <taxon>Chlorophyta</taxon>
        <taxon>Pyramimonadophyceae</taxon>
        <taxon>Pyramimonadales</taxon>
        <taxon>Pyramimonadaceae</taxon>
        <taxon>Cymbomonas</taxon>
    </lineage>
</organism>
<gene>
    <name evidence="2" type="ORF">CYMTET_54145</name>
</gene>
<feature type="region of interest" description="Disordered" evidence="1">
    <location>
        <begin position="1"/>
        <end position="168"/>
    </location>
</feature>
<dbReference type="Proteomes" id="UP001190700">
    <property type="component" value="Unassembled WGS sequence"/>
</dbReference>
<comment type="caution">
    <text evidence="2">The sequence shown here is derived from an EMBL/GenBank/DDBJ whole genome shotgun (WGS) entry which is preliminary data.</text>
</comment>
<dbReference type="EMBL" id="LGRX02035251">
    <property type="protein sequence ID" value="KAK3235670.1"/>
    <property type="molecule type" value="Genomic_DNA"/>
</dbReference>
<evidence type="ECO:0000256" key="1">
    <source>
        <dbReference type="SAM" id="MobiDB-lite"/>
    </source>
</evidence>
<feature type="compositionally biased region" description="Polar residues" evidence="1">
    <location>
        <begin position="222"/>
        <end position="232"/>
    </location>
</feature>
<feature type="compositionally biased region" description="Low complexity" evidence="1">
    <location>
        <begin position="205"/>
        <end position="219"/>
    </location>
</feature>
<protein>
    <submittedName>
        <fullName evidence="2">Uncharacterized protein</fullName>
    </submittedName>
</protein>
<dbReference type="AlphaFoldDB" id="A0AAE0BH01"/>
<evidence type="ECO:0000313" key="2">
    <source>
        <dbReference type="EMBL" id="KAK3235670.1"/>
    </source>
</evidence>
<sequence>MADTRGATALSDSDDSDETPRAFPSGFQSSSSHGRHGRAPTRKTLIMGTPLTHEGDRGGGSALARTGRLLETRRRRPVPPSSSFPARAMLVPSPEASSSSEAEENSAGECTGASESDRHEAASSCTSLRGGRTAGKVSKTRGECASGAAKPTGRRPRRPPSPPRFDPILRASCVLAALSTPPPSAALADSDGSPGSTPPIAEPFCTNDTDTPSSCSTPTPLQPRSPSRTSPEQPAAPVMVPTSSPAVTLAPTPSHTQVHLRYSADRSWVSVHTESSHATAVNSEVRTVSPEPRPVTPRKLAGHSDFAQGAWPEQCRRPHIQELAASEAPGASPQAAGSPAPLGACDAVVFQHSAASRRGTELHVHVDEGQSSVSLLMDTPRPDNDLKASSSAAAYEREPCKMAASHEEACARLVAVSEAAVEVLMRVPGQEMRAELLQRELREARGALWPACSTCNPRSAPTPCHENDAPQPRNLRELAMATTSIGGAKGKPGKPREEESLLRQYLATRGGAVQIQTNPRSTGLLATPLPQSDGTKQQPAVYGAADCCRAQQLPSSVQRAELLYRSMTMREK</sequence>